<dbReference type="SMART" id="SM00062">
    <property type="entry name" value="PBPb"/>
    <property type="match status" value="1"/>
</dbReference>
<evidence type="ECO:0000259" key="3">
    <source>
        <dbReference type="SMART" id="SM00062"/>
    </source>
</evidence>
<dbReference type="PANTHER" id="PTHR35936">
    <property type="entry name" value="MEMBRANE-BOUND LYTIC MUREIN TRANSGLYCOSYLASE F"/>
    <property type="match status" value="1"/>
</dbReference>
<dbReference type="EMBL" id="FNBZ01000003">
    <property type="protein sequence ID" value="SDG22532.1"/>
    <property type="molecule type" value="Genomic_DNA"/>
</dbReference>
<dbReference type="InterPro" id="IPR001638">
    <property type="entry name" value="Solute-binding_3/MltF_N"/>
</dbReference>
<dbReference type="Proteomes" id="UP000199468">
    <property type="component" value="Unassembled WGS sequence"/>
</dbReference>
<feature type="domain" description="Solute-binding protein family 3/N-terminal" evidence="3">
    <location>
        <begin position="40"/>
        <end position="263"/>
    </location>
</feature>
<dbReference type="PANTHER" id="PTHR35936:SF17">
    <property type="entry name" value="ARGININE-BINDING EXTRACELLULAR PROTEIN ARTP"/>
    <property type="match status" value="1"/>
</dbReference>
<dbReference type="Pfam" id="PF00497">
    <property type="entry name" value="SBP_bac_3"/>
    <property type="match status" value="1"/>
</dbReference>
<gene>
    <name evidence="4" type="ORF">SAMN05421844_103247</name>
</gene>
<dbReference type="RefSeq" id="WP_170843371.1">
    <property type="nucleotide sequence ID" value="NZ_FNBZ01000003.1"/>
</dbReference>
<evidence type="ECO:0000256" key="2">
    <source>
        <dbReference type="SAM" id="SignalP"/>
    </source>
</evidence>
<feature type="chain" id="PRO_5046563762" evidence="2">
    <location>
        <begin position="26"/>
        <end position="264"/>
    </location>
</feature>
<sequence length="264" mass="28079">MFGFITKLAVATTMAISTLALPAAAQDGGKDMARILSQKVVRVGAVEAFPSYRQDLASSKWEGIFPETVEALFGAIGVKVEYVPTEWGTAAAGLQSGRFDLIGGYSATPERALAVGFTIPVARVGVGLAAATAEKQAAAANWADLNKPEVRISLADGSATMRMVQRLIPKATYVAVKTEDAAILELESGRVDYFASTESSLSRYGQARKNVHVGYPKPEIGQNSTFALRKGEHDFQEWLNVSLGALIADGTIPGIRAKFLNPSK</sequence>
<keyword evidence="1 2" id="KW-0732">Signal</keyword>
<evidence type="ECO:0000313" key="4">
    <source>
        <dbReference type="EMBL" id="SDG22532.1"/>
    </source>
</evidence>
<reference evidence="4 5" key="1">
    <citation type="submission" date="2016-10" db="EMBL/GenBank/DDBJ databases">
        <authorList>
            <person name="Varghese N."/>
            <person name="Submissions S."/>
        </authorList>
    </citation>
    <scope>NUCLEOTIDE SEQUENCE [LARGE SCALE GENOMIC DNA]</scope>
    <source>
        <strain evidence="4 5">DSM 26672</strain>
    </source>
</reference>
<evidence type="ECO:0000313" key="5">
    <source>
        <dbReference type="Proteomes" id="UP000199468"/>
    </source>
</evidence>
<dbReference type="Gene3D" id="3.40.190.10">
    <property type="entry name" value="Periplasmic binding protein-like II"/>
    <property type="match status" value="2"/>
</dbReference>
<organism evidence="4 5">
    <name type="scientific">Bosea robiniae</name>
    <dbReference type="NCBI Taxonomy" id="1036780"/>
    <lineage>
        <taxon>Bacteria</taxon>
        <taxon>Pseudomonadati</taxon>
        <taxon>Pseudomonadota</taxon>
        <taxon>Alphaproteobacteria</taxon>
        <taxon>Hyphomicrobiales</taxon>
        <taxon>Boseaceae</taxon>
        <taxon>Bosea</taxon>
    </lineage>
</organism>
<feature type="signal peptide" evidence="2">
    <location>
        <begin position="1"/>
        <end position="25"/>
    </location>
</feature>
<dbReference type="SUPFAM" id="SSF53850">
    <property type="entry name" value="Periplasmic binding protein-like II"/>
    <property type="match status" value="1"/>
</dbReference>
<accession>A0ABY0NWA2</accession>
<proteinExistence type="predicted"/>
<keyword evidence="5" id="KW-1185">Reference proteome</keyword>
<evidence type="ECO:0000256" key="1">
    <source>
        <dbReference type="ARBA" id="ARBA00022729"/>
    </source>
</evidence>
<name>A0ABY0NWA2_9HYPH</name>
<comment type="caution">
    <text evidence="4">The sequence shown here is derived from an EMBL/GenBank/DDBJ whole genome shotgun (WGS) entry which is preliminary data.</text>
</comment>
<protein>
    <submittedName>
        <fullName evidence="4">Polar amino acid transport system substrate-binding protein</fullName>
    </submittedName>
</protein>